<gene>
    <name evidence="1" type="ORF">F2Q69_00028175</name>
</gene>
<sequence>MSKPWEVVPIWAATLGPTMKVKDTECAGHVGRQKLPSHDSVLVFYHRSQHGDVYLGAIPVPESFGDGYLTGTALIRLGGG</sequence>
<proteinExistence type="predicted"/>
<dbReference type="Proteomes" id="UP000712600">
    <property type="component" value="Unassembled WGS sequence"/>
</dbReference>
<evidence type="ECO:0000313" key="1">
    <source>
        <dbReference type="EMBL" id="KAF3584004.1"/>
    </source>
</evidence>
<comment type="caution">
    <text evidence="1">The sequence shown here is derived from an EMBL/GenBank/DDBJ whole genome shotgun (WGS) entry which is preliminary data.</text>
</comment>
<dbReference type="EMBL" id="QGKX02000088">
    <property type="protein sequence ID" value="KAF3584004.1"/>
    <property type="molecule type" value="Genomic_DNA"/>
</dbReference>
<organism evidence="1 2">
    <name type="scientific">Brassica cretica</name>
    <name type="common">Mustard</name>
    <dbReference type="NCBI Taxonomy" id="69181"/>
    <lineage>
        <taxon>Eukaryota</taxon>
        <taxon>Viridiplantae</taxon>
        <taxon>Streptophyta</taxon>
        <taxon>Embryophyta</taxon>
        <taxon>Tracheophyta</taxon>
        <taxon>Spermatophyta</taxon>
        <taxon>Magnoliopsida</taxon>
        <taxon>eudicotyledons</taxon>
        <taxon>Gunneridae</taxon>
        <taxon>Pentapetalae</taxon>
        <taxon>rosids</taxon>
        <taxon>malvids</taxon>
        <taxon>Brassicales</taxon>
        <taxon>Brassicaceae</taxon>
        <taxon>Brassiceae</taxon>
        <taxon>Brassica</taxon>
    </lineage>
</organism>
<protein>
    <submittedName>
        <fullName evidence="1">Uncharacterized protein</fullName>
    </submittedName>
</protein>
<name>A0A8S9RWC3_BRACR</name>
<reference evidence="1" key="1">
    <citation type="submission" date="2019-12" db="EMBL/GenBank/DDBJ databases">
        <title>Genome sequencing and annotation of Brassica cretica.</title>
        <authorList>
            <person name="Studholme D.J."/>
            <person name="Sarris P."/>
        </authorList>
    </citation>
    <scope>NUCLEOTIDE SEQUENCE</scope>
    <source>
        <strain evidence="1">PFS-109/04</strain>
        <tissue evidence="1">Leaf</tissue>
    </source>
</reference>
<dbReference type="AlphaFoldDB" id="A0A8S9RWC3"/>
<evidence type="ECO:0000313" key="2">
    <source>
        <dbReference type="Proteomes" id="UP000712600"/>
    </source>
</evidence>
<accession>A0A8S9RWC3</accession>